<proteinExistence type="inferred from homology"/>
<sequence>MPEEPGLIALLGGGEWQAGCEPVDEALLAAAGTEQVTILPTAAAFERPERAVAHAEAYFARLGAKVRPLMVLRRADAQDPAMAEAIGASRFVYLGGGSPLHLRSVLKDSKVWSALVEAWQAGAVVAGSSAGAMVLTDPMVDPRGGALTVGLGLVRGLAVVPHYGQENAEKVHRSVTLAAADLAVVGVPERTAVLRDPSGSWQVLGAGSVQVFVGGEPADLDALPRS</sequence>
<dbReference type="EMBL" id="JBHLYQ010000009">
    <property type="protein sequence ID" value="MFC0080917.1"/>
    <property type="molecule type" value="Genomic_DNA"/>
</dbReference>
<dbReference type="PANTHER" id="PTHR36175:SF1">
    <property type="entry name" value="CYANOPHYCINASE"/>
    <property type="match status" value="1"/>
</dbReference>
<protein>
    <submittedName>
        <fullName evidence="5">Type 1 glutamine amidotransferase-like domain-containing protein</fullName>
    </submittedName>
</protein>
<keyword evidence="6" id="KW-1185">Reference proteome</keyword>
<evidence type="ECO:0000256" key="3">
    <source>
        <dbReference type="ARBA" id="ARBA00022801"/>
    </source>
</evidence>
<keyword evidence="2" id="KW-0645">Protease</keyword>
<evidence type="ECO:0000256" key="4">
    <source>
        <dbReference type="ARBA" id="ARBA00022825"/>
    </source>
</evidence>
<evidence type="ECO:0000313" key="5">
    <source>
        <dbReference type="EMBL" id="MFC0080917.1"/>
    </source>
</evidence>
<dbReference type="SUPFAM" id="SSF52317">
    <property type="entry name" value="Class I glutamine amidotransferase-like"/>
    <property type="match status" value="1"/>
</dbReference>
<evidence type="ECO:0000256" key="1">
    <source>
        <dbReference type="ARBA" id="ARBA00006534"/>
    </source>
</evidence>
<dbReference type="InterPro" id="IPR005320">
    <property type="entry name" value="Peptidase_S51"/>
</dbReference>
<accession>A0ABV6BZS1</accession>
<keyword evidence="4" id="KW-0720">Serine protease</keyword>
<evidence type="ECO:0000313" key="6">
    <source>
        <dbReference type="Proteomes" id="UP001589788"/>
    </source>
</evidence>
<dbReference type="Proteomes" id="UP001589788">
    <property type="component" value="Unassembled WGS sequence"/>
</dbReference>
<dbReference type="PANTHER" id="PTHR36175">
    <property type="entry name" value="CYANOPHYCINASE"/>
    <property type="match status" value="1"/>
</dbReference>
<dbReference type="RefSeq" id="WP_377787613.1">
    <property type="nucleotide sequence ID" value="NZ_JBHLYQ010000009.1"/>
</dbReference>
<name>A0ABV6BZS1_9ACTN</name>
<reference evidence="5 6" key="1">
    <citation type="submission" date="2024-09" db="EMBL/GenBank/DDBJ databases">
        <authorList>
            <person name="Sun Q."/>
            <person name="Mori K."/>
        </authorList>
    </citation>
    <scope>NUCLEOTIDE SEQUENCE [LARGE SCALE GENOMIC DNA]</scope>
    <source>
        <strain evidence="5 6">JCM 15389</strain>
    </source>
</reference>
<dbReference type="Gene3D" id="3.40.50.880">
    <property type="match status" value="1"/>
</dbReference>
<evidence type="ECO:0000256" key="2">
    <source>
        <dbReference type="ARBA" id="ARBA00022670"/>
    </source>
</evidence>
<comment type="caution">
    <text evidence="5">The sequence shown here is derived from an EMBL/GenBank/DDBJ whole genome shotgun (WGS) entry which is preliminary data.</text>
</comment>
<comment type="similarity">
    <text evidence="1">Belongs to the peptidase S51 family.</text>
</comment>
<dbReference type="Pfam" id="PF03575">
    <property type="entry name" value="Peptidase_S51"/>
    <property type="match status" value="1"/>
</dbReference>
<keyword evidence="3" id="KW-0378">Hydrolase</keyword>
<dbReference type="InterPro" id="IPR029062">
    <property type="entry name" value="Class_I_gatase-like"/>
</dbReference>
<gene>
    <name evidence="5" type="ORF">ACFFRE_01935</name>
</gene>
<organism evidence="5 6">
    <name type="scientific">Aciditerrimonas ferrireducens</name>
    <dbReference type="NCBI Taxonomy" id="667306"/>
    <lineage>
        <taxon>Bacteria</taxon>
        <taxon>Bacillati</taxon>
        <taxon>Actinomycetota</taxon>
        <taxon>Acidimicrobiia</taxon>
        <taxon>Acidimicrobiales</taxon>
        <taxon>Acidimicrobiaceae</taxon>
        <taxon>Aciditerrimonas</taxon>
    </lineage>
</organism>